<dbReference type="RefSeq" id="WP_318109014.1">
    <property type="nucleotide sequence ID" value="NZ_CP137573.1"/>
</dbReference>
<keyword evidence="16" id="KW-1185">Reference proteome</keyword>
<dbReference type="SUPFAM" id="SSF56645">
    <property type="entry name" value="Acyl-CoA dehydrogenase NM domain-like"/>
    <property type="match status" value="1"/>
</dbReference>
<dbReference type="InterPro" id="IPR036250">
    <property type="entry name" value="AcylCo_DH-like_C"/>
</dbReference>
<organism evidence="15 16">
    <name type="scientific">Streptomyces solicathayae</name>
    <dbReference type="NCBI Taxonomy" id="3081768"/>
    <lineage>
        <taxon>Bacteria</taxon>
        <taxon>Bacillati</taxon>
        <taxon>Actinomycetota</taxon>
        <taxon>Actinomycetes</taxon>
        <taxon>Kitasatosporales</taxon>
        <taxon>Streptomycetaceae</taxon>
        <taxon>Streptomyces</taxon>
    </lineage>
</organism>
<evidence type="ECO:0000256" key="10">
    <source>
        <dbReference type="ARBA" id="ARBA00049493"/>
    </source>
</evidence>
<dbReference type="InterPro" id="IPR006089">
    <property type="entry name" value="Acyl-CoA_DH_CS"/>
</dbReference>
<evidence type="ECO:0000256" key="2">
    <source>
        <dbReference type="ARBA" id="ARBA00009347"/>
    </source>
</evidence>
<evidence type="ECO:0000259" key="12">
    <source>
        <dbReference type="Pfam" id="PF00441"/>
    </source>
</evidence>
<comment type="similarity">
    <text evidence="2 11">Belongs to the acyl-CoA dehydrogenase family.</text>
</comment>
<dbReference type="Proteomes" id="UP001301731">
    <property type="component" value="Chromosome"/>
</dbReference>
<keyword evidence="5" id="KW-0809">Transit peptide</keyword>
<feature type="domain" description="Acyl-CoA dehydrogenase/oxidase C-terminal" evidence="12">
    <location>
        <begin position="237"/>
        <end position="384"/>
    </location>
</feature>
<comment type="catalytic activity">
    <reaction evidence="10">
        <text>glutaryl-CoA + oxidized [electron-transfer flavoprotein] + 2 H(+) = (2E)-butenoyl-CoA + reduced [electron-transfer flavoprotein] + CO2</text>
        <dbReference type="Rhea" id="RHEA:13389"/>
        <dbReference type="Rhea" id="RHEA-COMP:10685"/>
        <dbReference type="Rhea" id="RHEA-COMP:10686"/>
        <dbReference type="ChEBI" id="CHEBI:15378"/>
        <dbReference type="ChEBI" id="CHEBI:16526"/>
        <dbReference type="ChEBI" id="CHEBI:57332"/>
        <dbReference type="ChEBI" id="CHEBI:57378"/>
        <dbReference type="ChEBI" id="CHEBI:57692"/>
        <dbReference type="ChEBI" id="CHEBI:58307"/>
        <dbReference type="EC" id="1.3.8.6"/>
    </reaction>
</comment>
<dbReference type="InterPro" id="IPR037069">
    <property type="entry name" value="AcylCoA_DH/ox_N_sf"/>
</dbReference>
<protein>
    <recommendedName>
        <fullName evidence="9">glutaryl-CoA dehydrogenase (ETF)</fullName>
        <ecNumber evidence="9">1.3.8.6</ecNumber>
    </recommendedName>
</protein>
<keyword evidence="3 11" id="KW-0285">Flavoprotein</keyword>
<evidence type="ECO:0000256" key="8">
    <source>
        <dbReference type="ARBA" id="ARBA00037927"/>
    </source>
</evidence>
<dbReference type="InterPro" id="IPR046373">
    <property type="entry name" value="Acyl-CoA_Oxase/DH_mid-dom_sf"/>
</dbReference>
<evidence type="ECO:0000313" key="16">
    <source>
        <dbReference type="Proteomes" id="UP001301731"/>
    </source>
</evidence>
<comment type="pathway">
    <text evidence="8">Amino-acid metabolism; tryptophan metabolism.</text>
</comment>
<dbReference type="InterPro" id="IPR009075">
    <property type="entry name" value="AcylCo_DH/oxidase_C"/>
</dbReference>
<name>A0ABZ0M4Z2_9ACTN</name>
<evidence type="ECO:0000313" key="15">
    <source>
        <dbReference type="EMBL" id="WOX26114.1"/>
    </source>
</evidence>
<dbReference type="Pfam" id="PF00441">
    <property type="entry name" value="Acyl-CoA_dh_1"/>
    <property type="match status" value="1"/>
</dbReference>
<keyword evidence="6 11" id="KW-0560">Oxidoreductase</keyword>
<gene>
    <name evidence="15" type="ORF">R2D22_33910</name>
</gene>
<evidence type="ECO:0000256" key="6">
    <source>
        <dbReference type="ARBA" id="ARBA00023002"/>
    </source>
</evidence>
<evidence type="ECO:0000256" key="4">
    <source>
        <dbReference type="ARBA" id="ARBA00022827"/>
    </source>
</evidence>
<dbReference type="InterPro" id="IPR009100">
    <property type="entry name" value="AcylCoA_DH/oxidase_NM_dom_sf"/>
</dbReference>
<dbReference type="PROSITE" id="PS00072">
    <property type="entry name" value="ACYL_COA_DH_1"/>
    <property type="match status" value="1"/>
</dbReference>
<dbReference type="InterPro" id="IPR006091">
    <property type="entry name" value="Acyl-CoA_Oxase/DH_mid-dom"/>
</dbReference>
<comment type="pathway">
    <text evidence="7">Amino-acid metabolism; lysine degradation.</text>
</comment>
<dbReference type="SUPFAM" id="SSF47203">
    <property type="entry name" value="Acyl-CoA dehydrogenase C-terminal domain-like"/>
    <property type="match status" value="1"/>
</dbReference>
<evidence type="ECO:0000256" key="5">
    <source>
        <dbReference type="ARBA" id="ARBA00022946"/>
    </source>
</evidence>
<evidence type="ECO:0000256" key="11">
    <source>
        <dbReference type="RuleBase" id="RU362125"/>
    </source>
</evidence>
<evidence type="ECO:0000256" key="7">
    <source>
        <dbReference type="ARBA" id="ARBA00037899"/>
    </source>
</evidence>
<feature type="domain" description="Acyl-CoA dehydrogenase/oxidase N-terminal" evidence="14">
    <location>
        <begin position="19"/>
        <end position="131"/>
    </location>
</feature>
<evidence type="ECO:0000259" key="14">
    <source>
        <dbReference type="Pfam" id="PF02771"/>
    </source>
</evidence>
<feature type="domain" description="Acyl-CoA oxidase/dehydrogenase middle" evidence="13">
    <location>
        <begin position="135"/>
        <end position="225"/>
    </location>
</feature>
<dbReference type="Gene3D" id="2.40.110.10">
    <property type="entry name" value="Butyryl-CoA Dehydrogenase, subunit A, domain 2"/>
    <property type="match status" value="1"/>
</dbReference>
<dbReference type="EC" id="1.3.8.6" evidence="9"/>
<proteinExistence type="inferred from homology"/>
<dbReference type="InterPro" id="IPR013786">
    <property type="entry name" value="AcylCoA_DH/ox_N"/>
</dbReference>
<evidence type="ECO:0000256" key="1">
    <source>
        <dbReference type="ARBA" id="ARBA00001974"/>
    </source>
</evidence>
<dbReference type="Gene3D" id="1.20.140.10">
    <property type="entry name" value="Butyryl-CoA Dehydrogenase, subunit A, domain 3"/>
    <property type="match status" value="1"/>
</dbReference>
<dbReference type="Gene3D" id="1.10.540.10">
    <property type="entry name" value="Acyl-CoA dehydrogenase/oxidase, N-terminal domain"/>
    <property type="match status" value="1"/>
</dbReference>
<dbReference type="EMBL" id="CP137573">
    <property type="protein sequence ID" value="WOX26114.1"/>
    <property type="molecule type" value="Genomic_DNA"/>
</dbReference>
<accession>A0ABZ0M4Z2</accession>
<comment type="cofactor">
    <cofactor evidence="1 11">
        <name>FAD</name>
        <dbReference type="ChEBI" id="CHEBI:57692"/>
    </cofactor>
</comment>
<evidence type="ECO:0000256" key="9">
    <source>
        <dbReference type="ARBA" id="ARBA00039033"/>
    </source>
</evidence>
<dbReference type="PANTHER" id="PTHR42807">
    <property type="entry name" value="GLUTARYL-COA DEHYDROGENASE, MITOCHONDRIAL"/>
    <property type="match status" value="1"/>
</dbReference>
<dbReference type="Pfam" id="PF02770">
    <property type="entry name" value="Acyl-CoA_dh_M"/>
    <property type="match status" value="1"/>
</dbReference>
<evidence type="ECO:0000259" key="13">
    <source>
        <dbReference type="Pfam" id="PF02770"/>
    </source>
</evidence>
<reference evidence="15 16" key="1">
    <citation type="submission" date="2023-10" db="EMBL/GenBank/DDBJ databases">
        <title>The genome sequence of Streptomyces sp. HUAS YS2.</title>
        <authorList>
            <person name="Mo P."/>
        </authorList>
    </citation>
    <scope>NUCLEOTIDE SEQUENCE [LARGE SCALE GENOMIC DNA]</scope>
    <source>
        <strain evidence="15 16">HUAS YS2</strain>
    </source>
</reference>
<keyword evidence="4 11" id="KW-0274">FAD</keyword>
<sequence>MKSSPVHPFDLLAIDGLLTDEEREIRATVRALADRELRPHVAGWFESGEIPARELARTLGGLGVLGMHLDGYGCAGTSAVAYGLACLELEAVDSGLRSLVSVQGSLAMYAIWKYGSEEQKQQWLPGMAAGETIGCFGLTEPDAGSDPGAMRTRAKKDGDDWILDGTKMWITNGSVADVAVVWARTDEGVRGFLVPAGTPGFSAPEIKQKLSLRASVTSELVLEGVRLPADAMLPGARGLSGPLGCLNEARFGIVFGALGAARDCLETAISYAGDRVVFERSLASYQLTQQKLADMAVELGKGMLLALHLGRLKDAGRLTPEQVSVGKLNNVREAIEIARQCRTILGANGITLEYPVMRHANNLESVLTYEGTSEVHSLVVGKALTGEAAFR</sequence>
<dbReference type="InterPro" id="IPR052033">
    <property type="entry name" value="Glutaryl-CoA_DH_mitochondrial"/>
</dbReference>
<dbReference type="Pfam" id="PF02771">
    <property type="entry name" value="Acyl-CoA_dh_N"/>
    <property type="match status" value="1"/>
</dbReference>
<evidence type="ECO:0000256" key="3">
    <source>
        <dbReference type="ARBA" id="ARBA00022630"/>
    </source>
</evidence>
<dbReference type="PANTHER" id="PTHR42807:SF1">
    <property type="entry name" value="GLUTARYL-COA DEHYDROGENASE, MITOCHONDRIAL"/>
    <property type="match status" value="1"/>
</dbReference>